<reference evidence="2" key="1">
    <citation type="submission" date="2017-09" db="EMBL/GenBank/DDBJ databases">
        <authorList>
            <person name="Ehlers B."/>
            <person name="Leendertz F.H."/>
        </authorList>
    </citation>
    <scope>NUCLEOTIDE SEQUENCE [LARGE SCALE GENOMIC DNA]</scope>
</reference>
<keyword evidence="2" id="KW-1185">Reference proteome</keyword>
<accession>A0A2D1GPR6</accession>
<dbReference type="EMBL" id="MG009575">
    <property type="protein sequence ID" value="ATN94039.1"/>
    <property type="molecule type" value="Genomic_DNA"/>
</dbReference>
<evidence type="ECO:0000313" key="1">
    <source>
        <dbReference type="EMBL" id="ATN94039.1"/>
    </source>
</evidence>
<proteinExistence type="predicted"/>
<dbReference type="KEGG" id="vg:63210179"/>
<dbReference type="Proteomes" id="UP000229090">
    <property type="component" value="Segment"/>
</dbReference>
<sequence>MCAYENARDFIKARLAQGDTRPALADAITVLIERAELWRKGAEFPDFDGGYASGCEDAVMTMAAVWRHHPDYNPNWS</sequence>
<organism evidence="1 2">
    <name type="scientific">Mycobacterium phage Kumao</name>
    <dbReference type="NCBI Taxonomy" id="2041344"/>
    <lineage>
        <taxon>Viruses</taxon>
        <taxon>Duplodnaviria</taxon>
        <taxon>Heunggongvirae</taxon>
        <taxon>Uroviricota</taxon>
        <taxon>Caudoviricetes</taxon>
        <taxon>Vilmaviridae</taxon>
        <taxon>Kumaovirus</taxon>
        <taxon>Kumaovirus kumao</taxon>
    </lineage>
</organism>
<dbReference type="GeneID" id="63210179"/>
<protein>
    <submittedName>
        <fullName evidence="1">Uncharacterized protein</fullName>
    </submittedName>
</protein>
<evidence type="ECO:0000313" key="2">
    <source>
        <dbReference type="Proteomes" id="UP000229090"/>
    </source>
</evidence>
<dbReference type="RefSeq" id="YP_010013566.1">
    <property type="nucleotide sequence ID" value="NC_053512.1"/>
</dbReference>
<name>A0A2D1GPR6_9CAUD</name>
<gene>
    <name evidence="1" type="primary">76</name>
    <name evidence="1" type="ORF">SEA_KUMAO_76</name>
</gene>